<evidence type="ECO:0000313" key="8">
    <source>
        <dbReference type="Proteomes" id="UP000004750"/>
    </source>
</evidence>
<evidence type="ECO:0000259" key="6">
    <source>
        <dbReference type="PROSITE" id="PS51123"/>
    </source>
</evidence>
<dbReference type="HOGENOM" id="CLU_016890_5_0_6"/>
<dbReference type="PANTHER" id="PTHR30329">
    <property type="entry name" value="STATOR ELEMENT OF FLAGELLAR MOTOR COMPLEX"/>
    <property type="match status" value="1"/>
</dbReference>
<dbReference type="InterPro" id="IPR006690">
    <property type="entry name" value="OMPA-like_CS"/>
</dbReference>
<comment type="subcellular location">
    <subcellularLocation>
        <location evidence="1">Cell outer membrane</location>
    </subcellularLocation>
</comment>
<dbReference type="CDD" id="cd07185">
    <property type="entry name" value="OmpA_C-like"/>
    <property type="match status" value="1"/>
</dbReference>
<accession>G9ZJQ3</accession>
<evidence type="ECO:0000256" key="4">
    <source>
        <dbReference type="PROSITE-ProRule" id="PRU00473"/>
    </source>
</evidence>
<dbReference type="InterPro" id="IPR036737">
    <property type="entry name" value="OmpA-like_sf"/>
</dbReference>
<evidence type="ECO:0000313" key="7">
    <source>
        <dbReference type="EMBL" id="EHM49583.1"/>
    </source>
</evidence>
<evidence type="ECO:0000256" key="3">
    <source>
        <dbReference type="ARBA" id="ARBA00023237"/>
    </source>
</evidence>
<gene>
    <name evidence="7" type="ORF">HMPREF9080_03023</name>
</gene>
<evidence type="ECO:0000256" key="2">
    <source>
        <dbReference type="ARBA" id="ARBA00023136"/>
    </source>
</evidence>
<keyword evidence="5" id="KW-0732">Signal</keyword>
<protein>
    <submittedName>
        <fullName evidence="7">Putative outer membrane protein A</fullName>
    </submittedName>
</protein>
<comment type="caution">
    <text evidence="7">The sequence shown here is derived from an EMBL/GenBank/DDBJ whole genome shotgun (WGS) entry which is preliminary data.</text>
</comment>
<reference evidence="7 8" key="1">
    <citation type="submission" date="2011-08" db="EMBL/GenBank/DDBJ databases">
        <authorList>
            <person name="Weinstock G."/>
            <person name="Sodergren E."/>
            <person name="Clifton S."/>
            <person name="Fulton L."/>
            <person name="Fulton B."/>
            <person name="Courtney L."/>
            <person name="Fronick C."/>
            <person name="Harrison M."/>
            <person name="Strong C."/>
            <person name="Farmer C."/>
            <person name="Delahaunty K."/>
            <person name="Markovic C."/>
            <person name="Hall O."/>
            <person name="Minx P."/>
            <person name="Tomlinson C."/>
            <person name="Mitreva M."/>
            <person name="Hou S."/>
            <person name="Chen J."/>
            <person name="Wollam A."/>
            <person name="Pepin K.H."/>
            <person name="Johnson M."/>
            <person name="Bhonagiri V."/>
            <person name="Zhang X."/>
            <person name="Suruliraj S."/>
            <person name="Warren W."/>
            <person name="Chinwalla A."/>
            <person name="Mardis E.R."/>
            <person name="Wilson R.K."/>
        </authorList>
    </citation>
    <scope>NUCLEOTIDE SEQUENCE [LARGE SCALE GENOMIC DNA]</scope>
    <source>
        <strain evidence="7 8">F0432</strain>
    </source>
</reference>
<feature type="domain" description="OmpA-like" evidence="6">
    <location>
        <begin position="77"/>
        <end position="196"/>
    </location>
</feature>
<dbReference type="PRINTS" id="PR01021">
    <property type="entry name" value="OMPADOMAIN"/>
</dbReference>
<name>G9ZJQ3_9GAMM</name>
<evidence type="ECO:0000256" key="1">
    <source>
        <dbReference type="ARBA" id="ARBA00004442"/>
    </source>
</evidence>
<dbReference type="PROSITE" id="PS01068">
    <property type="entry name" value="OMPA_1"/>
    <property type="match status" value="1"/>
</dbReference>
<dbReference type="InterPro" id="IPR006665">
    <property type="entry name" value="OmpA-like"/>
</dbReference>
<sequence length="206" mass="21926">MGEVNMKLKKLIAVAVLAAGAAPAFADLPANEDLTSAGGDLVKNRWGECVTVNANKGLTGCGVQAPAPEPPKTEMVTQTETITLAADTYFDFDKYKLKPAGKEALQQLAGDLNQRGANIQKITVVGNTDSKGSDAYNQKLSERRANTVANYLVENGVPQSLIEAYGNGERNPVATNKTAEGRAQNRRVDVTVDGLVERQVQQPVAQ</sequence>
<keyword evidence="3" id="KW-0998">Cell outer membrane</keyword>
<proteinExistence type="predicted"/>
<dbReference type="PANTHER" id="PTHR30329:SF21">
    <property type="entry name" value="LIPOPROTEIN YIAD-RELATED"/>
    <property type="match status" value="1"/>
</dbReference>
<feature type="signal peptide" evidence="5">
    <location>
        <begin position="1"/>
        <end position="26"/>
    </location>
</feature>
<organism evidence="7 8">
    <name type="scientific">Cardiobacterium valvarum F0432</name>
    <dbReference type="NCBI Taxonomy" id="797473"/>
    <lineage>
        <taxon>Bacteria</taxon>
        <taxon>Pseudomonadati</taxon>
        <taxon>Pseudomonadota</taxon>
        <taxon>Gammaproteobacteria</taxon>
        <taxon>Cardiobacteriales</taxon>
        <taxon>Cardiobacteriaceae</taxon>
        <taxon>Cardiobacterium</taxon>
    </lineage>
</organism>
<dbReference type="InterPro" id="IPR006664">
    <property type="entry name" value="OMP_bac"/>
</dbReference>
<dbReference type="EMBL" id="AGCM01000195">
    <property type="protein sequence ID" value="EHM49583.1"/>
    <property type="molecule type" value="Genomic_DNA"/>
</dbReference>
<feature type="chain" id="PRO_5003530161" evidence="5">
    <location>
        <begin position="27"/>
        <end position="206"/>
    </location>
</feature>
<dbReference type="Gene3D" id="3.30.1330.60">
    <property type="entry name" value="OmpA-like domain"/>
    <property type="match status" value="1"/>
</dbReference>
<dbReference type="GO" id="GO:0009279">
    <property type="term" value="C:cell outer membrane"/>
    <property type="evidence" value="ECO:0007669"/>
    <property type="project" value="UniProtKB-SubCell"/>
</dbReference>
<dbReference type="Pfam" id="PF00691">
    <property type="entry name" value="OmpA"/>
    <property type="match status" value="1"/>
</dbReference>
<dbReference type="InterPro" id="IPR050330">
    <property type="entry name" value="Bact_OuterMem_StrucFunc"/>
</dbReference>
<dbReference type="Proteomes" id="UP000004750">
    <property type="component" value="Unassembled WGS sequence"/>
</dbReference>
<keyword evidence="2 4" id="KW-0472">Membrane</keyword>
<dbReference type="AlphaFoldDB" id="G9ZJQ3"/>
<evidence type="ECO:0000256" key="5">
    <source>
        <dbReference type="SAM" id="SignalP"/>
    </source>
</evidence>
<dbReference type="SUPFAM" id="SSF103088">
    <property type="entry name" value="OmpA-like"/>
    <property type="match status" value="1"/>
</dbReference>
<dbReference type="PROSITE" id="PS51123">
    <property type="entry name" value="OMPA_2"/>
    <property type="match status" value="1"/>
</dbReference>
<dbReference type="STRING" id="797473.HMPREF9080_03023"/>